<dbReference type="Proteomes" id="UP000789702">
    <property type="component" value="Unassembled WGS sequence"/>
</dbReference>
<organism evidence="1 2">
    <name type="scientific">Dentiscutata heterogama</name>
    <dbReference type="NCBI Taxonomy" id="1316150"/>
    <lineage>
        <taxon>Eukaryota</taxon>
        <taxon>Fungi</taxon>
        <taxon>Fungi incertae sedis</taxon>
        <taxon>Mucoromycota</taxon>
        <taxon>Glomeromycotina</taxon>
        <taxon>Glomeromycetes</taxon>
        <taxon>Diversisporales</taxon>
        <taxon>Gigasporaceae</taxon>
        <taxon>Dentiscutata</taxon>
    </lineage>
</organism>
<feature type="non-terminal residue" evidence="1">
    <location>
        <position position="351"/>
    </location>
</feature>
<name>A0ACA9MDF2_9GLOM</name>
<comment type="caution">
    <text evidence="1">The sequence shown here is derived from an EMBL/GenBank/DDBJ whole genome shotgun (WGS) entry which is preliminary data.</text>
</comment>
<dbReference type="EMBL" id="CAJVPU010008583">
    <property type="protein sequence ID" value="CAG8585554.1"/>
    <property type="molecule type" value="Genomic_DNA"/>
</dbReference>
<gene>
    <name evidence="1" type="ORF">DHETER_LOCUS6650</name>
</gene>
<reference evidence="1" key="1">
    <citation type="submission" date="2021-06" db="EMBL/GenBank/DDBJ databases">
        <authorList>
            <person name="Kallberg Y."/>
            <person name="Tangrot J."/>
            <person name="Rosling A."/>
        </authorList>
    </citation>
    <scope>NUCLEOTIDE SEQUENCE</scope>
    <source>
        <strain evidence="1">IL203A</strain>
    </source>
</reference>
<protein>
    <submittedName>
        <fullName evidence="1">9365_t:CDS:1</fullName>
    </submittedName>
</protein>
<proteinExistence type="predicted"/>
<accession>A0ACA9MDF2</accession>
<keyword evidence="2" id="KW-1185">Reference proteome</keyword>
<evidence type="ECO:0000313" key="1">
    <source>
        <dbReference type="EMBL" id="CAG8585554.1"/>
    </source>
</evidence>
<evidence type="ECO:0000313" key="2">
    <source>
        <dbReference type="Proteomes" id="UP000789702"/>
    </source>
</evidence>
<sequence>MDQLKIMQTVPAFTAYPDETRKKFTQYNHLPSNPLPTEQASSSSTTLPAFEYISSGDELDIPTSQNTKGKNKRPLNEDDDIDNKLWADSTIKLLLAYLSENFSNYRKNKEKFYASAALHIGGKSSAQVRGKLQKLVKKYSEESKEKTGKEASKWPYYFLMNEIFGNRENHYGANINDEEMVQRKKKKKLNEDDLSYIKSVETISESKKISAESRKKWIDEHSTIEREKFNFEKKFRELEYELKKKEVEARIKVENEKLDLERQMKIDFELKLKELEMRLNELEMKHKYTWWILWKLILSQVNFFRELAGLPKLPKSPPPKTHKKRQSSQYSIPSSPIRQHSRHSSSSSKRL</sequence>